<keyword evidence="2" id="KW-0472">Membrane</keyword>
<comment type="caution">
    <text evidence="3">The sequence shown here is derived from an EMBL/GenBank/DDBJ whole genome shotgun (WGS) entry which is preliminary data.</text>
</comment>
<evidence type="ECO:0008006" key="5">
    <source>
        <dbReference type="Google" id="ProtNLM"/>
    </source>
</evidence>
<dbReference type="InterPro" id="IPR021047">
    <property type="entry name" value="Mannosyltransferase_CMT1"/>
</dbReference>
<feature type="region of interest" description="Disordered" evidence="1">
    <location>
        <begin position="381"/>
        <end position="405"/>
    </location>
</feature>
<dbReference type="EMBL" id="JAESVG020000009">
    <property type="protein sequence ID" value="KAG8624430.1"/>
    <property type="molecule type" value="Genomic_DNA"/>
</dbReference>
<organism evidence="3 4">
    <name type="scientific">Elsinoe batatas</name>
    <dbReference type="NCBI Taxonomy" id="2601811"/>
    <lineage>
        <taxon>Eukaryota</taxon>
        <taxon>Fungi</taxon>
        <taxon>Dikarya</taxon>
        <taxon>Ascomycota</taxon>
        <taxon>Pezizomycotina</taxon>
        <taxon>Dothideomycetes</taxon>
        <taxon>Dothideomycetidae</taxon>
        <taxon>Myriangiales</taxon>
        <taxon>Elsinoaceae</taxon>
        <taxon>Elsinoe</taxon>
    </lineage>
</organism>
<dbReference type="PANTHER" id="PTHR34144:SF8">
    <property type="entry name" value="GLYCOSYLTRANSFERASE FAMILY 69 PROTEIN"/>
    <property type="match status" value="1"/>
</dbReference>
<dbReference type="OrthoDB" id="7464992at2759"/>
<dbReference type="PANTHER" id="PTHR34144">
    <property type="entry name" value="CHROMOSOME 8, WHOLE GENOME SHOTGUN SEQUENCE"/>
    <property type="match status" value="1"/>
</dbReference>
<dbReference type="Pfam" id="PF11735">
    <property type="entry name" value="CAP59_mtransfer"/>
    <property type="match status" value="1"/>
</dbReference>
<reference evidence="3" key="1">
    <citation type="submission" date="2021-07" db="EMBL/GenBank/DDBJ databases">
        <title>Elsinoe batatas strain:CRI-CJ2 Genome sequencing and assembly.</title>
        <authorList>
            <person name="Huang L."/>
        </authorList>
    </citation>
    <scope>NUCLEOTIDE SEQUENCE</scope>
    <source>
        <strain evidence="3">CRI-CJ2</strain>
    </source>
</reference>
<gene>
    <name evidence="3" type="ORF">KVT40_007497</name>
</gene>
<accession>A0A8K0KYW2</accession>
<sequence>MPATSIGREEASSLLPLRSLAPRNSDDEDSDLDLFAEEDYAHGFDAIDYSQTSQGKSHWSRLLSSLPIPRLPVPGFLQYQKLPTPPPVATRDGPWKAKVALWLFLLFLFWIIFIAAFIPSYSRPPQHYLDLRKRALASSEPGRANPHNEQVFIAASIYDKDGSLISGPYGDNIKALVDLLGPKNVFLSIYENDAEPKASEAMYAFRRELNCENIVLNEHLDTSDLQHVIMPDGRKLLKRISFLAKVRNRALMPLDDHNSPVRNTRFDKLLYVNDVVFDPIDAANLLLSTNVGEDGRTEYRAACATDFINPFKFYDTFATRDLEGYDMGVPLYPWFAHVGAAASRKDVLAQKDAVRVRSCWGGMVAFKASYFLNDPVDHPTLTPPRRKSLQPRGDDKPAPAAKNDFLPARFRAEEDPFWDASECCLIHADIQHAHPKNLTEDTEIYMNPYIRVAYDTRTLSWLGITRRFERMSAPTQHIMNLIGKRPSFNPRQNEEPGQKVQDRVWISDEKSGTGSYQNVERIAKPGGFCGGRKLLALPDDGHGGHWWNQPPPPDV</sequence>
<keyword evidence="2" id="KW-0812">Transmembrane</keyword>
<dbReference type="AlphaFoldDB" id="A0A8K0KYW2"/>
<evidence type="ECO:0000313" key="4">
    <source>
        <dbReference type="Proteomes" id="UP000809789"/>
    </source>
</evidence>
<name>A0A8K0KYW2_9PEZI</name>
<keyword evidence="2" id="KW-1133">Transmembrane helix</keyword>
<proteinExistence type="predicted"/>
<evidence type="ECO:0000313" key="3">
    <source>
        <dbReference type="EMBL" id="KAG8624430.1"/>
    </source>
</evidence>
<protein>
    <recommendedName>
        <fullName evidence="5">Glycosyltransferase family 69 protein</fullName>
    </recommendedName>
</protein>
<dbReference type="Proteomes" id="UP000809789">
    <property type="component" value="Unassembled WGS sequence"/>
</dbReference>
<keyword evidence="4" id="KW-1185">Reference proteome</keyword>
<feature type="transmembrane region" description="Helical" evidence="2">
    <location>
        <begin position="99"/>
        <end position="118"/>
    </location>
</feature>
<evidence type="ECO:0000256" key="2">
    <source>
        <dbReference type="SAM" id="Phobius"/>
    </source>
</evidence>
<evidence type="ECO:0000256" key="1">
    <source>
        <dbReference type="SAM" id="MobiDB-lite"/>
    </source>
</evidence>